<evidence type="ECO:0000313" key="8">
    <source>
        <dbReference type="Proteomes" id="UP000501753"/>
    </source>
</evidence>
<keyword evidence="8" id="KW-1185">Reference proteome</keyword>
<accession>A0A3S9ZIH6</accession>
<name>A0A3S9ZIH6_STRGD</name>
<keyword evidence="2" id="KW-0812">Transmembrane</keyword>
<evidence type="ECO:0000256" key="1">
    <source>
        <dbReference type="SAM" id="MobiDB-lite"/>
    </source>
</evidence>
<feature type="compositionally biased region" description="Pro residues" evidence="1">
    <location>
        <begin position="470"/>
        <end position="480"/>
    </location>
</feature>
<dbReference type="RefSeq" id="WP_127180437.1">
    <property type="nucleotide sequence ID" value="NZ_CP029078.1"/>
</dbReference>
<evidence type="ECO:0000259" key="4">
    <source>
        <dbReference type="Pfam" id="PF04213"/>
    </source>
</evidence>
<feature type="compositionally biased region" description="Low complexity" evidence="1">
    <location>
        <begin position="396"/>
        <end position="415"/>
    </location>
</feature>
<proteinExistence type="predicted"/>
<feature type="domain" description="Htaa" evidence="4">
    <location>
        <begin position="235"/>
        <end position="382"/>
    </location>
</feature>
<evidence type="ECO:0000313" key="6">
    <source>
        <dbReference type="EMBL" id="QCN85507.1"/>
    </source>
</evidence>
<keyword evidence="2" id="KW-1133">Transmembrane helix</keyword>
<organism evidence="5 7">
    <name type="scientific">Streptomyces griseoviridis</name>
    <dbReference type="NCBI Taxonomy" id="45398"/>
    <lineage>
        <taxon>Bacteria</taxon>
        <taxon>Bacillati</taxon>
        <taxon>Actinomycetota</taxon>
        <taxon>Actinomycetes</taxon>
        <taxon>Kitasatosporales</taxon>
        <taxon>Streptomycetaceae</taxon>
        <taxon>Streptomyces</taxon>
    </lineage>
</organism>
<dbReference type="Proteomes" id="UP000271291">
    <property type="component" value="Chromosome"/>
</dbReference>
<dbReference type="EMBL" id="CP034687">
    <property type="protein sequence ID" value="AZS87645.1"/>
    <property type="molecule type" value="Genomic_DNA"/>
</dbReference>
<dbReference type="OrthoDB" id="7210788at2"/>
<feature type="region of interest" description="Disordered" evidence="1">
    <location>
        <begin position="396"/>
        <end position="429"/>
    </location>
</feature>
<feature type="signal peptide" evidence="3">
    <location>
        <begin position="1"/>
        <end position="28"/>
    </location>
</feature>
<protein>
    <submittedName>
        <fullName evidence="5">Htaa domain protein</fullName>
    </submittedName>
</protein>
<feature type="compositionally biased region" description="Low complexity" evidence="1">
    <location>
        <begin position="481"/>
        <end position="490"/>
    </location>
</feature>
<feature type="chain" id="PRO_5043971920" evidence="3">
    <location>
        <begin position="29"/>
        <end position="505"/>
    </location>
</feature>
<evidence type="ECO:0000256" key="3">
    <source>
        <dbReference type="SAM" id="SignalP"/>
    </source>
</evidence>
<evidence type="ECO:0000256" key="2">
    <source>
        <dbReference type="SAM" id="Phobius"/>
    </source>
</evidence>
<dbReference type="AlphaFoldDB" id="A0A3S9ZIH6"/>
<feature type="domain" description="Htaa" evidence="4">
    <location>
        <begin position="36"/>
        <end position="201"/>
    </location>
</feature>
<dbReference type="Pfam" id="PF04213">
    <property type="entry name" value="HtaA"/>
    <property type="match status" value="2"/>
</dbReference>
<feature type="region of interest" description="Disordered" evidence="1">
    <location>
        <begin position="208"/>
        <end position="231"/>
    </location>
</feature>
<evidence type="ECO:0000313" key="5">
    <source>
        <dbReference type="EMBL" id="AZS87645.1"/>
    </source>
</evidence>
<feature type="transmembrane region" description="Helical" evidence="2">
    <location>
        <begin position="436"/>
        <end position="456"/>
    </location>
</feature>
<dbReference type="KEGG" id="sgd:ELQ87_28040"/>
<sequence>MPARLRALVTVLCAAVLGALLPATAAHAASRTVQGGRLDWGIKSSFQTYVTGPIAKGSYSLTGGAATVGGGGFRFHSASGAYDGAAGSFRAGFSGGVHFLGHRTDSGAYQLDLTLSRPTVSVAGSSGTLFVDVVSKAKETGAVTTSRQVPFATLSLGGIDMRGDGDEVVLTNLPATLTAQGARSFAGYYTAGTALDPVSLSADVEPAAVPKASSTPKPSMSPAKKETSDGTLKNGAVDWGVRRTFREYVTGDIARGRWTLSAGAQDGGALFRFPKGEGTFTGGDLKASFAGAVAFTGERGLDLRLSGVRAVVEDGEGTLYADVTSPDLTAKKVPLVTFAAKGLKAKGGLAKVTEAPAKLTAEGAAAFGGMYRAGTAMDPVSLAVALTADAALPALPDLGSTPTPSASPAPSSSPSARKDAAQPVASGTGGDGGFPALPVGLAAGALLLAGAAYTVVRSRRTRVAVETAPAPAPAQAPTPAAPQDQATAPAKENGPGTGPGSGPRG</sequence>
<evidence type="ECO:0000313" key="7">
    <source>
        <dbReference type="Proteomes" id="UP000271291"/>
    </source>
</evidence>
<feature type="compositionally biased region" description="Gly residues" evidence="1">
    <location>
        <begin position="495"/>
        <end position="505"/>
    </location>
</feature>
<reference evidence="6 8" key="1">
    <citation type="submission" date="2018-04" db="EMBL/GenBank/DDBJ databases">
        <title>Complete genome sequences of Streptomyces griseoviridis K61 and characterization of antagonistic properties of biological control agents.</title>
        <authorList>
            <person name="Mariita R.M."/>
            <person name="Sello J.K."/>
        </authorList>
    </citation>
    <scope>NUCLEOTIDE SEQUENCE [LARGE SCALE GENOMIC DNA]</scope>
    <source>
        <strain evidence="6 8">K61</strain>
    </source>
</reference>
<gene>
    <name evidence="6" type="ORF">DDJ31_11220</name>
    <name evidence="5" type="ORF">ELQ87_28040</name>
</gene>
<feature type="region of interest" description="Disordered" evidence="1">
    <location>
        <begin position="463"/>
        <end position="505"/>
    </location>
</feature>
<reference evidence="5 7" key="2">
    <citation type="submission" date="2018-12" db="EMBL/GenBank/DDBJ databases">
        <title>Streptomyces griseoviridis F1-27 complete genome.</title>
        <authorList>
            <person name="Mariita R.M."/>
            <person name="Sello J.K."/>
        </authorList>
    </citation>
    <scope>NUCLEOTIDE SEQUENCE [LARGE SCALE GENOMIC DNA]</scope>
    <source>
        <strain evidence="5 7">F1-27</strain>
    </source>
</reference>
<dbReference type="Proteomes" id="UP000501753">
    <property type="component" value="Chromosome"/>
</dbReference>
<dbReference type="InterPro" id="IPR007331">
    <property type="entry name" value="Htaa"/>
</dbReference>
<keyword evidence="2" id="KW-0472">Membrane</keyword>
<dbReference type="EMBL" id="CP029078">
    <property type="protein sequence ID" value="QCN85507.1"/>
    <property type="molecule type" value="Genomic_DNA"/>
</dbReference>
<keyword evidence="3" id="KW-0732">Signal</keyword>